<dbReference type="AlphaFoldDB" id="A0A3N2RL61"/>
<dbReference type="EMBL" id="RCTY01000018">
    <property type="protein sequence ID" value="ROU08076.1"/>
    <property type="molecule type" value="Genomic_DNA"/>
</dbReference>
<dbReference type="Proteomes" id="UP000275910">
    <property type="component" value="Unassembled WGS sequence"/>
</dbReference>
<organism evidence="1 2">
    <name type="scientific">Lysobacter enzymogenes</name>
    <dbReference type="NCBI Taxonomy" id="69"/>
    <lineage>
        <taxon>Bacteria</taxon>
        <taxon>Pseudomonadati</taxon>
        <taxon>Pseudomonadota</taxon>
        <taxon>Gammaproteobacteria</taxon>
        <taxon>Lysobacterales</taxon>
        <taxon>Lysobacteraceae</taxon>
        <taxon>Lysobacter</taxon>
    </lineage>
</organism>
<gene>
    <name evidence="1" type="ORF">D9T17_05835</name>
</gene>
<protein>
    <submittedName>
        <fullName evidence="1">Uncharacterized protein</fullName>
    </submittedName>
</protein>
<sequence>MNSTTRDPYSDCAVCASRPLRSSCVGSGNAAIARTASAADCACAGAIVAAGAAGAAIGGAGEGSLGAGGAAGWRMPARSSSGRLRSACHCTLLSPLMGSVLRRGGGTLHASGRCGAVPRTGTAGRKIGERETCRYWGQPAGPAS</sequence>
<name>A0A3N2RL61_LYSEN</name>
<comment type="caution">
    <text evidence="1">The sequence shown here is derived from an EMBL/GenBank/DDBJ whole genome shotgun (WGS) entry which is preliminary data.</text>
</comment>
<reference evidence="1 2" key="1">
    <citation type="submission" date="2018-10" db="EMBL/GenBank/DDBJ databases">
        <title>The genome of Lysobacter enzymogenes OH11.</title>
        <authorList>
            <person name="Liu F."/>
            <person name="Zhao Y."/>
            <person name="Qian G."/>
            <person name="Chen Y."/>
            <person name="Xu H."/>
        </authorList>
    </citation>
    <scope>NUCLEOTIDE SEQUENCE [LARGE SCALE GENOMIC DNA]</scope>
    <source>
        <strain evidence="1 2">OH11</strain>
    </source>
</reference>
<accession>A0A3N2RL61</accession>
<evidence type="ECO:0000313" key="2">
    <source>
        <dbReference type="Proteomes" id="UP000275910"/>
    </source>
</evidence>
<proteinExistence type="predicted"/>
<evidence type="ECO:0000313" key="1">
    <source>
        <dbReference type="EMBL" id="ROU08076.1"/>
    </source>
</evidence>